<dbReference type="PANTHER" id="PTHR36511">
    <property type="entry name" value="MERR FAMILY BACTERIAL REGULATORY PROTEIN"/>
    <property type="match status" value="1"/>
</dbReference>
<keyword evidence="6" id="KW-1185">Reference proteome</keyword>
<reference evidence="5 6" key="1">
    <citation type="submission" date="2019-06" db="EMBL/GenBank/DDBJ databases">
        <title>New taxonomy in bacterial strain CC-CFT640, isolated from vineyard.</title>
        <authorList>
            <person name="Lin S.-Y."/>
            <person name="Tsai C.-F."/>
            <person name="Young C.-C."/>
        </authorList>
    </citation>
    <scope>NUCLEOTIDE SEQUENCE [LARGE SCALE GENOMIC DNA]</scope>
    <source>
        <strain evidence="5 6">CC-CFT640</strain>
    </source>
</reference>
<protein>
    <submittedName>
        <fullName evidence="5">Helix-turn-helix domain-containing protein</fullName>
    </submittedName>
</protein>
<dbReference type="GO" id="GO:0003677">
    <property type="term" value="F:DNA binding"/>
    <property type="evidence" value="ECO:0007669"/>
    <property type="project" value="UniProtKB-KW"/>
</dbReference>
<organism evidence="5 6">
    <name type="scientific">Vineibacter terrae</name>
    <dbReference type="NCBI Taxonomy" id="2586908"/>
    <lineage>
        <taxon>Bacteria</taxon>
        <taxon>Pseudomonadati</taxon>
        <taxon>Pseudomonadota</taxon>
        <taxon>Alphaproteobacteria</taxon>
        <taxon>Hyphomicrobiales</taxon>
        <taxon>Vineibacter</taxon>
    </lineage>
</organism>
<comment type="caution">
    <text evidence="5">The sequence shown here is derived from an EMBL/GenBank/DDBJ whole genome shotgun (WGS) entry which is preliminary data.</text>
</comment>
<dbReference type="AlphaFoldDB" id="A0A5C8PTK1"/>
<dbReference type="Pfam" id="PF01381">
    <property type="entry name" value="HTH_3"/>
    <property type="match status" value="1"/>
</dbReference>
<evidence type="ECO:0000313" key="6">
    <source>
        <dbReference type="Proteomes" id="UP000321638"/>
    </source>
</evidence>
<sequence length="110" mass="12072">MAGRTMTRKAFNSTMAGIQDAIAYAEGDESRAGRVIRIKPVDVKAMRSATGLNQHEFANVSGIPFNTLVKWEQGQREPTGAARLLPHVIAAEPRKVMRIARTVQSVNPRT</sequence>
<dbReference type="EMBL" id="VDUZ01000004">
    <property type="protein sequence ID" value="TXL80412.1"/>
    <property type="molecule type" value="Genomic_DNA"/>
</dbReference>
<dbReference type="Proteomes" id="UP000321638">
    <property type="component" value="Unassembled WGS sequence"/>
</dbReference>
<proteinExistence type="predicted"/>
<accession>A0A5C8PTK1</accession>
<dbReference type="PANTHER" id="PTHR36511:SF4">
    <property type="entry name" value="ANTITOXIN MQSA"/>
    <property type="match status" value="1"/>
</dbReference>
<gene>
    <name evidence="5" type="ORF">FHP25_05115</name>
</gene>
<dbReference type="InterPro" id="IPR052359">
    <property type="entry name" value="HTH-type_reg/antitoxin"/>
</dbReference>
<feature type="domain" description="HTH cro/C1-type" evidence="4">
    <location>
        <begin position="43"/>
        <end position="79"/>
    </location>
</feature>
<dbReference type="Gene3D" id="1.10.260.40">
    <property type="entry name" value="lambda repressor-like DNA-binding domains"/>
    <property type="match status" value="1"/>
</dbReference>
<dbReference type="CDD" id="cd00093">
    <property type="entry name" value="HTH_XRE"/>
    <property type="match status" value="1"/>
</dbReference>
<evidence type="ECO:0000256" key="3">
    <source>
        <dbReference type="ARBA" id="ARBA00023163"/>
    </source>
</evidence>
<dbReference type="SUPFAM" id="SSF47413">
    <property type="entry name" value="lambda repressor-like DNA-binding domains"/>
    <property type="match status" value="1"/>
</dbReference>
<evidence type="ECO:0000313" key="5">
    <source>
        <dbReference type="EMBL" id="TXL80412.1"/>
    </source>
</evidence>
<dbReference type="InterPro" id="IPR001387">
    <property type="entry name" value="Cro/C1-type_HTH"/>
</dbReference>
<dbReference type="PROSITE" id="PS50943">
    <property type="entry name" value="HTH_CROC1"/>
    <property type="match status" value="1"/>
</dbReference>
<evidence type="ECO:0000256" key="2">
    <source>
        <dbReference type="ARBA" id="ARBA00023125"/>
    </source>
</evidence>
<evidence type="ECO:0000256" key="1">
    <source>
        <dbReference type="ARBA" id="ARBA00023015"/>
    </source>
</evidence>
<dbReference type="OrthoDB" id="461984at2"/>
<keyword evidence="2" id="KW-0238">DNA-binding</keyword>
<evidence type="ECO:0000259" key="4">
    <source>
        <dbReference type="PROSITE" id="PS50943"/>
    </source>
</evidence>
<keyword evidence="3" id="KW-0804">Transcription</keyword>
<keyword evidence="1" id="KW-0805">Transcription regulation</keyword>
<dbReference type="InterPro" id="IPR010982">
    <property type="entry name" value="Lambda_DNA-bd_dom_sf"/>
</dbReference>
<name>A0A5C8PTK1_9HYPH</name>